<gene>
    <name evidence="1" type="ORF">L6164_007399</name>
</gene>
<dbReference type="EMBL" id="CM039429">
    <property type="protein sequence ID" value="KAI4346509.1"/>
    <property type="molecule type" value="Genomic_DNA"/>
</dbReference>
<evidence type="ECO:0000313" key="1">
    <source>
        <dbReference type="EMBL" id="KAI4346509.1"/>
    </source>
</evidence>
<evidence type="ECO:0000313" key="2">
    <source>
        <dbReference type="Proteomes" id="UP000828941"/>
    </source>
</evidence>
<dbReference type="Proteomes" id="UP000828941">
    <property type="component" value="Chromosome 4"/>
</dbReference>
<protein>
    <submittedName>
        <fullName evidence="1">Uncharacterized protein</fullName>
    </submittedName>
</protein>
<keyword evidence="2" id="KW-1185">Reference proteome</keyword>
<reference evidence="1 2" key="1">
    <citation type="journal article" date="2022" name="DNA Res.">
        <title>Chromosomal-level genome assembly of the orchid tree Bauhinia variegata (Leguminosae; Cercidoideae) supports the allotetraploid origin hypothesis of Bauhinia.</title>
        <authorList>
            <person name="Zhong Y."/>
            <person name="Chen Y."/>
            <person name="Zheng D."/>
            <person name="Pang J."/>
            <person name="Liu Y."/>
            <person name="Luo S."/>
            <person name="Meng S."/>
            <person name="Qian L."/>
            <person name="Wei D."/>
            <person name="Dai S."/>
            <person name="Zhou R."/>
        </authorList>
    </citation>
    <scope>NUCLEOTIDE SEQUENCE [LARGE SCALE GENOMIC DNA]</scope>
    <source>
        <strain evidence="1">BV-YZ2020</strain>
    </source>
</reference>
<accession>A0ACB9PEV5</accession>
<sequence>MKNLDFFSRKLEHLYTITHSNMLPAIRDVSMSLYQVIAFSVNPFYIQLFYCIFMSLLGYLLLKVSMPRTQVRPKDLDLFFTSVSASTVSSMTVIEKEVFSNSQLILISFLMLAGGEVFISLLGLEFSKFNLTQEHCAKNKASTLQIPDQALPNANESIELAIVSLPHPLHQKQSDSDFGSDGITVSSDDKLKYNSTKFLGYTVLGYLMVVHLFGSSLVSLYISLIPSAREVLRSKGLNLLTFSFFTVISSFSNCGFLPTNENMIVFKKNSGLLLLIIPLIYLGNTLYPPCLRVLIWFLKKITRREELSYILRNYREMGFDHLLSDLHCWLLVGTVVGFTLTQFAMFCFMEWNSENMDGLDFYQKLVCSLFQVVNARHAGESVFHLNSISAAILVLFMVMMYLPPYTKFLPARDQENDTNKGKRSLVECLLFSQLSYLVIFIIVICITESKSLREDPLNFNVFNITLEVIRHVSLSLSHQTDYKLHFIKTKKDLMNLLNEHS</sequence>
<organism evidence="1 2">
    <name type="scientific">Bauhinia variegata</name>
    <name type="common">Purple orchid tree</name>
    <name type="synonym">Phanera variegata</name>
    <dbReference type="NCBI Taxonomy" id="167791"/>
    <lineage>
        <taxon>Eukaryota</taxon>
        <taxon>Viridiplantae</taxon>
        <taxon>Streptophyta</taxon>
        <taxon>Embryophyta</taxon>
        <taxon>Tracheophyta</taxon>
        <taxon>Spermatophyta</taxon>
        <taxon>Magnoliopsida</taxon>
        <taxon>eudicotyledons</taxon>
        <taxon>Gunneridae</taxon>
        <taxon>Pentapetalae</taxon>
        <taxon>rosids</taxon>
        <taxon>fabids</taxon>
        <taxon>Fabales</taxon>
        <taxon>Fabaceae</taxon>
        <taxon>Cercidoideae</taxon>
        <taxon>Cercideae</taxon>
        <taxon>Bauhiniinae</taxon>
        <taxon>Bauhinia</taxon>
    </lineage>
</organism>
<name>A0ACB9PEV5_BAUVA</name>
<comment type="caution">
    <text evidence="1">The sequence shown here is derived from an EMBL/GenBank/DDBJ whole genome shotgun (WGS) entry which is preliminary data.</text>
</comment>
<proteinExistence type="predicted"/>